<accession>A0A7V4WU47</accession>
<dbReference type="InterPro" id="IPR007160">
    <property type="entry name" value="DUF362"/>
</dbReference>
<dbReference type="AlphaFoldDB" id="A0A7V4WU47"/>
<protein>
    <submittedName>
        <fullName evidence="2">DUF362 domain-containing protein</fullName>
    </submittedName>
</protein>
<organism evidence="2">
    <name type="scientific">Caldithrix abyssi</name>
    <dbReference type="NCBI Taxonomy" id="187145"/>
    <lineage>
        <taxon>Bacteria</taxon>
        <taxon>Pseudomonadati</taxon>
        <taxon>Calditrichota</taxon>
        <taxon>Calditrichia</taxon>
        <taxon>Calditrichales</taxon>
        <taxon>Calditrichaceae</taxon>
        <taxon>Caldithrix</taxon>
    </lineage>
</organism>
<dbReference type="EMBL" id="DRQG01000034">
    <property type="protein sequence ID" value="HGY54934.1"/>
    <property type="molecule type" value="Genomic_DNA"/>
</dbReference>
<evidence type="ECO:0000259" key="1">
    <source>
        <dbReference type="Pfam" id="PF04015"/>
    </source>
</evidence>
<dbReference type="Proteomes" id="UP000885779">
    <property type="component" value="Unassembled WGS sequence"/>
</dbReference>
<proteinExistence type="predicted"/>
<comment type="caution">
    <text evidence="2">The sequence shown here is derived from an EMBL/GenBank/DDBJ whole genome shotgun (WGS) entry which is preliminary data.</text>
</comment>
<sequence>MKRREFIKKSLSLSSGIILPVQASSFRLKPPTDGRKSTVVISRLAQQHIKADARQISTLLDKALMAFFNRDDPISAWKQVVRPGERVGLKVNCLAGRGSTHTALVDHIAERLQEAGIDAGDILIWDRFNRDLEDGGFTIRDSGNRVRCYGNDSVGFEYDLQMYGSAASRVTKIVTRQCDAIINLPLLKDHSIAGVTCSLKNMFGAIHNPNKFHIKHGDPYIADVNRYPALYGKIRLHICDALEAQYQGGPSFMPHWRWIYNGLLVAQDPVALDYTGWQIIEKKRKEMGLPSLKEEKREPGYIATAADWDHRLGTNNPKEILIKNETV</sequence>
<feature type="domain" description="DUF362" evidence="1">
    <location>
        <begin position="87"/>
        <end position="277"/>
    </location>
</feature>
<reference evidence="2" key="1">
    <citation type="journal article" date="2020" name="mSystems">
        <title>Genome- and Community-Level Interaction Insights into Carbon Utilization and Element Cycling Functions of Hydrothermarchaeota in Hydrothermal Sediment.</title>
        <authorList>
            <person name="Zhou Z."/>
            <person name="Liu Y."/>
            <person name="Xu W."/>
            <person name="Pan J."/>
            <person name="Luo Z.H."/>
            <person name="Li M."/>
        </authorList>
    </citation>
    <scope>NUCLEOTIDE SEQUENCE [LARGE SCALE GENOMIC DNA]</scope>
    <source>
        <strain evidence="2">HyVt-577</strain>
    </source>
</reference>
<name>A0A7V4WU47_CALAY</name>
<evidence type="ECO:0000313" key="2">
    <source>
        <dbReference type="EMBL" id="HGY54934.1"/>
    </source>
</evidence>
<dbReference type="Pfam" id="PF04015">
    <property type="entry name" value="DUF362"/>
    <property type="match status" value="1"/>
</dbReference>
<gene>
    <name evidence="2" type="ORF">ENK44_04475</name>
</gene>